<dbReference type="AlphaFoldDB" id="A0A8H7KIG1"/>
<dbReference type="EMBL" id="JABXXO010000005">
    <property type="protein sequence ID" value="KAF7777863.1"/>
    <property type="molecule type" value="Genomic_DNA"/>
</dbReference>
<sequence length="175" mass="19306">MSEVHNCGVGFEKQYSLPGVEPPRALATTFSAQRYDPLHLPPTLLLGNGAREQTFRDVQEMVVAEISPTLVSSLAPSPPRAILSPNITRLDNDVGISRGRETRLQKVHDSYKNAGKRVRLIWRGVFTCLLASGTTFHHVGRCFRDAIMRVVRSLIGVVRGAIPKRATSVTRVALH</sequence>
<gene>
    <name evidence="1" type="ORF">Agabi119p4_3935</name>
</gene>
<organism evidence="1 2">
    <name type="scientific">Agaricus bisporus var. burnettii</name>
    <dbReference type="NCBI Taxonomy" id="192524"/>
    <lineage>
        <taxon>Eukaryota</taxon>
        <taxon>Fungi</taxon>
        <taxon>Dikarya</taxon>
        <taxon>Basidiomycota</taxon>
        <taxon>Agaricomycotina</taxon>
        <taxon>Agaricomycetes</taxon>
        <taxon>Agaricomycetidae</taxon>
        <taxon>Agaricales</taxon>
        <taxon>Agaricineae</taxon>
        <taxon>Agaricaceae</taxon>
        <taxon>Agaricus</taxon>
    </lineage>
</organism>
<evidence type="ECO:0000313" key="1">
    <source>
        <dbReference type="EMBL" id="KAF7777863.1"/>
    </source>
</evidence>
<accession>A0A8H7KIG1</accession>
<name>A0A8H7KIG1_AGABI</name>
<dbReference type="Proteomes" id="UP000629468">
    <property type="component" value="Unassembled WGS sequence"/>
</dbReference>
<comment type="caution">
    <text evidence="1">The sequence shown here is derived from an EMBL/GenBank/DDBJ whole genome shotgun (WGS) entry which is preliminary data.</text>
</comment>
<proteinExistence type="predicted"/>
<protein>
    <submittedName>
        <fullName evidence="1">Uncharacterized protein</fullName>
    </submittedName>
</protein>
<evidence type="ECO:0000313" key="2">
    <source>
        <dbReference type="Proteomes" id="UP000629468"/>
    </source>
</evidence>
<reference evidence="1 2" key="1">
    <citation type="journal article" name="Sci. Rep.">
        <title>Telomere-to-telomere assembled and centromere annotated genomes of the two main subspecies of the button mushroom Agaricus bisporus reveal especially polymorphic chromosome ends.</title>
        <authorList>
            <person name="Sonnenberg A.S.M."/>
            <person name="Sedaghat-Telgerd N."/>
            <person name="Lavrijssen B."/>
            <person name="Ohm R.A."/>
            <person name="Hendrickx P.M."/>
            <person name="Scholtmeijer K."/>
            <person name="Baars J.J.P."/>
            <person name="van Peer A."/>
        </authorList>
    </citation>
    <scope>NUCLEOTIDE SEQUENCE [LARGE SCALE GENOMIC DNA]</scope>
    <source>
        <strain evidence="1 2">H119_p4</strain>
    </source>
</reference>